<dbReference type="Proteomes" id="UP001143509">
    <property type="component" value="Unassembled WGS sequence"/>
</dbReference>
<organism evidence="1 2">
    <name type="scientific">Brevundimonas intermedia</name>
    <dbReference type="NCBI Taxonomy" id="74315"/>
    <lineage>
        <taxon>Bacteria</taxon>
        <taxon>Pseudomonadati</taxon>
        <taxon>Pseudomonadota</taxon>
        <taxon>Alphaproteobacteria</taxon>
        <taxon>Caulobacterales</taxon>
        <taxon>Caulobacteraceae</taxon>
        <taxon>Brevundimonas</taxon>
    </lineage>
</organism>
<accession>A0ABQ5TBJ2</accession>
<keyword evidence="2" id="KW-1185">Reference proteome</keyword>
<dbReference type="EMBL" id="BSFD01000009">
    <property type="protein sequence ID" value="GLK49512.1"/>
    <property type="molecule type" value="Genomic_DNA"/>
</dbReference>
<proteinExistence type="predicted"/>
<reference evidence="1" key="1">
    <citation type="journal article" date="2014" name="Int. J. Syst. Evol. Microbiol.">
        <title>Complete genome of a new Firmicutes species belonging to the dominant human colonic microbiota ('Ruminococcus bicirculans') reveals two chromosomes and a selective capacity to utilize plant glucans.</title>
        <authorList>
            <consortium name="NISC Comparative Sequencing Program"/>
            <person name="Wegmann U."/>
            <person name="Louis P."/>
            <person name="Goesmann A."/>
            <person name="Henrissat B."/>
            <person name="Duncan S.H."/>
            <person name="Flint H.J."/>
        </authorList>
    </citation>
    <scope>NUCLEOTIDE SEQUENCE</scope>
    <source>
        <strain evidence="1">VKM B-1499</strain>
    </source>
</reference>
<sequence>MPVTQEITASANGRTLPDDAVPASTIEWGAVVADAQRAVVAAGPTGRSEQTHALEMDRLVALAAQASAPALARLIREGLDLKQKAHDLGQSHTCAADTAMALRKQDAGADMAKGAFAAEDQAEATWQEARDHLEAKALEVLDAPFDGLGDVLVRTDAYALLIGPAKNPAEDGGVDPAFEQDIECAYRSLRRAIVEIAAAHPGSAAFDKAEADYRAADQQMSDIGKQLGHRDGMVGKGVVFDPGLQDELCAQQQKAFEARDAAADAILAQRPASLPQLVLQMQIVAKELNSYDLSTHAARNRWLGLVGPTVAEMRTGEHGHEARAFALLLENGTRLAQQDLSAGWRRLMADDGGLVKMHPNARDVLALAASKGLDPDWFGGIHLVGDDNDHLPQIIFGTDEGHAIAKPGVVYDWRAVK</sequence>
<evidence type="ECO:0008006" key="3">
    <source>
        <dbReference type="Google" id="ProtNLM"/>
    </source>
</evidence>
<dbReference type="RefSeq" id="WP_271165708.1">
    <property type="nucleotide sequence ID" value="NZ_BSFD01000009.1"/>
</dbReference>
<evidence type="ECO:0000313" key="2">
    <source>
        <dbReference type="Proteomes" id="UP001143509"/>
    </source>
</evidence>
<comment type="caution">
    <text evidence="1">The sequence shown here is derived from an EMBL/GenBank/DDBJ whole genome shotgun (WGS) entry which is preliminary data.</text>
</comment>
<reference evidence="1" key="2">
    <citation type="submission" date="2023-01" db="EMBL/GenBank/DDBJ databases">
        <authorList>
            <person name="Sun Q."/>
            <person name="Evtushenko L."/>
        </authorList>
    </citation>
    <scope>NUCLEOTIDE SEQUENCE</scope>
    <source>
        <strain evidence="1">VKM B-1499</strain>
    </source>
</reference>
<gene>
    <name evidence="1" type="ORF">GCM10017620_24850</name>
</gene>
<protein>
    <recommendedName>
        <fullName evidence="3">DUF222 domain-containing protein</fullName>
    </recommendedName>
</protein>
<name>A0ABQ5TBJ2_9CAUL</name>
<evidence type="ECO:0000313" key="1">
    <source>
        <dbReference type="EMBL" id="GLK49512.1"/>
    </source>
</evidence>